<proteinExistence type="predicted"/>
<reference evidence="1 2" key="1">
    <citation type="submission" date="2019-03" db="EMBL/GenBank/DDBJ databases">
        <title>Rhodosporidium diobovatum UCD-FST 08-225 genome sequencing, assembly, and annotation.</title>
        <authorList>
            <person name="Fakankun I.U."/>
            <person name="Fristensky B."/>
            <person name="Levin D.B."/>
        </authorList>
    </citation>
    <scope>NUCLEOTIDE SEQUENCE [LARGE SCALE GENOMIC DNA]</scope>
    <source>
        <strain evidence="1 2">UCD-FST 08-225</strain>
    </source>
</reference>
<dbReference type="EMBL" id="SOZI01000180">
    <property type="protein sequence ID" value="TNY17729.1"/>
    <property type="molecule type" value="Genomic_DNA"/>
</dbReference>
<comment type="caution">
    <text evidence="1">The sequence shown here is derived from an EMBL/GenBank/DDBJ whole genome shotgun (WGS) entry which is preliminary data.</text>
</comment>
<dbReference type="Proteomes" id="UP000311382">
    <property type="component" value="Unassembled WGS sequence"/>
</dbReference>
<accession>A0A5C5FN60</accession>
<name>A0A5C5FN60_9BASI</name>
<protein>
    <submittedName>
        <fullName evidence="1">Uncharacterized protein</fullName>
    </submittedName>
</protein>
<dbReference type="AlphaFoldDB" id="A0A5C5FN60"/>
<organism evidence="1 2">
    <name type="scientific">Rhodotorula diobovata</name>
    <dbReference type="NCBI Taxonomy" id="5288"/>
    <lineage>
        <taxon>Eukaryota</taxon>
        <taxon>Fungi</taxon>
        <taxon>Dikarya</taxon>
        <taxon>Basidiomycota</taxon>
        <taxon>Pucciniomycotina</taxon>
        <taxon>Microbotryomycetes</taxon>
        <taxon>Sporidiobolales</taxon>
        <taxon>Sporidiobolaceae</taxon>
        <taxon>Rhodotorula</taxon>
    </lineage>
</organism>
<evidence type="ECO:0000313" key="2">
    <source>
        <dbReference type="Proteomes" id="UP000311382"/>
    </source>
</evidence>
<gene>
    <name evidence="1" type="ORF">DMC30DRAFT_96029</name>
</gene>
<keyword evidence="2" id="KW-1185">Reference proteome</keyword>
<evidence type="ECO:0000313" key="1">
    <source>
        <dbReference type="EMBL" id="TNY17729.1"/>
    </source>
</evidence>
<sequence>MRRNIEREEYLGTLATLQALLAQPVPVEAGSGAMQPLASSYLARLSRHETDAVVTATRDFFRKACEARAGNGQPLDPSIFVETLLGALGGPNLSQAWDNVSSCMHSLEATTALYHERARRPHLPAPSPEGGRLPVRVRTAPHSKGHDRACVGAAHAAVPGEQP</sequence>